<dbReference type="Gene3D" id="2.60.420.10">
    <property type="entry name" value="Maltose phosphorylase, domain 3"/>
    <property type="match status" value="1"/>
</dbReference>
<dbReference type="SUPFAM" id="SSF74650">
    <property type="entry name" value="Galactose mutarotase-like"/>
    <property type="match status" value="2"/>
</dbReference>
<dbReference type="InterPro" id="IPR052047">
    <property type="entry name" value="GH94_Enzymes"/>
</dbReference>
<dbReference type="InterPro" id="IPR037018">
    <property type="entry name" value="GH65_N"/>
</dbReference>
<evidence type="ECO:0000256" key="1">
    <source>
        <dbReference type="ARBA" id="ARBA00022676"/>
    </source>
</evidence>
<keyword evidence="2 5" id="KW-0808">Transferase</keyword>
<feature type="domain" description="Glycosyl hydrolase 94 supersandwich" evidence="3">
    <location>
        <begin position="15"/>
        <end position="276"/>
    </location>
</feature>
<keyword evidence="1" id="KW-0328">Glycosyltransferase</keyword>
<dbReference type="GO" id="GO:0016740">
    <property type="term" value="F:transferase activity"/>
    <property type="evidence" value="ECO:0007669"/>
    <property type="project" value="UniProtKB-KW"/>
</dbReference>
<gene>
    <name evidence="5" type="ORF">E4P82_03785</name>
</gene>
<dbReference type="InterPro" id="IPR012341">
    <property type="entry name" value="6hp_glycosidase-like_sf"/>
</dbReference>
<accession>A0ABX1TK97</accession>
<dbReference type="Pfam" id="PF17167">
    <property type="entry name" value="Glyco_hydro_94"/>
    <property type="match status" value="1"/>
</dbReference>
<proteinExistence type="predicted"/>
<dbReference type="InterPro" id="IPR033432">
    <property type="entry name" value="GH94_catalytic"/>
</dbReference>
<dbReference type="RefSeq" id="WP_169247647.1">
    <property type="nucleotide sequence ID" value="NZ_SPMZ01000011.1"/>
</dbReference>
<dbReference type="InterPro" id="IPR008928">
    <property type="entry name" value="6-hairpin_glycosidase_sf"/>
</dbReference>
<dbReference type="PROSITE" id="PS51257">
    <property type="entry name" value="PROKAR_LIPOPROTEIN"/>
    <property type="match status" value="1"/>
</dbReference>
<evidence type="ECO:0000256" key="2">
    <source>
        <dbReference type="ARBA" id="ARBA00022679"/>
    </source>
</evidence>
<evidence type="ECO:0000313" key="5">
    <source>
        <dbReference type="EMBL" id="NMQ18396.1"/>
    </source>
</evidence>
<dbReference type="PANTHER" id="PTHR37469:SF2">
    <property type="entry name" value="CELLOBIONIC ACID PHOSPHORYLASE"/>
    <property type="match status" value="1"/>
</dbReference>
<name>A0ABX1TK97_9GAMM</name>
<evidence type="ECO:0000259" key="4">
    <source>
        <dbReference type="Pfam" id="PF17167"/>
    </source>
</evidence>
<keyword evidence="6" id="KW-1185">Reference proteome</keyword>
<dbReference type="InterPro" id="IPR037824">
    <property type="entry name" value="GH94N_2_NdvB"/>
</dbReference>
<feature type="domain" description="Glycosyl hydrolase 94 catalytic" evidence="4">
    <location>
        <begin position="632"/>
        <end position="1056"/>
    </location>
</feature>
<dbReference type="InterPro" id="IPR010383">
    <property type="entry name" value="Glyco_hydrolase_94_b-supersand"/>
</dbReference>
<dbReference type="InterPro" id="IPR011013">
    <property type="entry name" value="Gal_mutarotase_sf_dom"/>
</dbReference>
<evidence type="ECO:0000313" key="6">
    <source>
        <dbReference type="Proteomes" id="UP000760480"/>
    </source>
</evidence>
<dbReference type="SUPFAM" id="SSF48208">
    <property type="entry name" value="Six-hairpin glycosidases"/>
    <property type="match status" value="1"/>
</dbReference>
<protein>
    <submittedName>
        <fullName evidence="5">Glycosyl transferase</fullName>
    </submittedName>
</protein>
<reference evidence="5 6" key="1">
    <citation type="submission" date="2019-03" db="EMBL/GenBank/DDBJ databases">
        <title>Metabolic reconstructions from genomes of highly enriched 'Candidatus Accumulibacter' and 'Candidatus Competibacter' bioreactor populations.</title>
        <authorList>
            <person name="Annavajhala M.K."/>
            <person name="Welles L."/>
            <person name="Abbas B."/>
            <person name="Sorokin D."/>
            <person name="Park H."/>
            <person name="Van Loosdrecht M."/>
            <person name="Chandran K."/>
        </authorList>
    </citation>
    <scope>NUCLEOTIDE SEQUENCE [LARGE SCALE GENOMIC DNA]</scope>
    <source>
        <strain evidence="5 6">SBR_G</strain>
    </source>
</reference>
<dbReference type="Proteomes" id="UP000760480">
    <property type="component" value="Unassembled WGS sequence"/>
</dbReference>
<dbReference type="CDD" id="cd11756">
    <property type="entry name" value="GH94N_ChvB_NdvB_1_like"/>
    <property type="match status" value="1"/>
</dbReference>
<dbReference type="EMBL" id="SPMZ01000011">
    <property type="protein sequence ID" value="NMQ18396.1"/>
    <property type="molecule type" value="Genomic_DNA"/>
</dbReference>
<sequence length="1153" mass="127012">MRAALSKSARLFGGQVLTNGRYATLLTASGTGCSLLGELALTRWHADPLEDGDGFFLYLRDLDSGAFWSLGQQPAAGTAERRSGRFGPALTELLCRHEEIDACLEACVPTDIDGELRRVTLRNLGDRPRRIELTSYAEVVLNDWAADAAHPAFSKLFVQTEWVVDTRALLARRRPRVPDEPECWLVHALTGEADHAESPHYETDRARFIGRGYTLAAPRALVESAPLSGTVGKVLDPIVCLRRMVELAPGGEACLTFLLGAAANREQALALAARHASAAAVEQAFRAASGGPTEPVSTRRIAAQTVVSPPAFPAVSVADSPFDEEPLQFWNGHGGFSTDGTEYVIRLQPEAGGRLRLPPQPWTNVIANPGFGFIASETGAGCTWSQNSRENRLTPWYNDPVLDPHGEAWYLRDEDSGAFWSLAPGPAPQPVSHEVRHGFGYSRYRHRHQGLEQELCLFAPREDPVKIAWVRLRNTSGQPRRLSLFAYARLVLGVLPGESAARIRIERDAAAGILLAENHNREFSGRIAFAAITPFDSFPLYFTGDRAEFIGRHGHPAYPAALARGQMLSGRLGSDLDPCFVLQTTIRLEPGAMLEQAFLLGEADGRDEVRRLTARYREDGAAAAALAEVQEFWRDCLSAVQVKTPAPALDLLVNGWAVYQTLGCRLWGRSAFYQSGGAFGFRDQLQDAAALIHHDPELTRRQLLLHAAHQFVEGDVLHWWHPPLSQGIRTRFSDDLLWLPYLAAFYARVTGDWSLFGEPLPFVKARLLEPGEDEAFLEPDEADETASLYQHCCRALDRSLTQGAHGLPLMGGGDWNDGMNRVGREGRGESVWMGFFLYHILGEFVGVCGQHGDHNRARRYAAFRRHLAEALNRDGWDGEWYRRAWYDDGAVLGSAASDECQIDALAQAWAVISQAAPPARAETALDAVERHLISEEEGLIRLLTPPFEHTPHDPGYIKGYVAGVRENGGQYTHAALWVVRALAELGRRDRAAQLLEMLSPISRTLTPEAVARYRLEPFVVAADVYGAPPHVGRGGWSWYTGSAGWLLRVMLESILGLELVEGHTLRLRPRIPDAWPGFSLRYRLPDGEAVYEIEVCNTNGRAERVAAVEIDDAPGRIDDGGAACVPLFRDGNIHQVVVKLDLNPPFETPGEPS</sequence>
<evidence type="ECO:0000259" key="3">
    <source>
        <dbReference type="Pfam" id="PF06165"/>
    </source>
</evidence>
<comment type="caution">
    <text evidence="5">The sequence shown here is derived from an EMBL/GenBank/DDBJ whole genome shotgun (WGS) entry which is preliminary data.</text>
</comment>
<feature type="domain" description="Glycosyl hydrolase 94 supersandwich" evidence="3">
    <location>
        <begin position="357"/>
        <end position="618"/>
    </location>
</feature>
<dbReference type="PANTHER" id="PTHR37469">
    <property type="entry name" value="CELLOBIONIC ACID PHOSPHORYLASE-RELATED"/>
    <property type="match status" value="1"/>
</dbReference>
<dbReference type="Pfam" id="PF06165">
    <property type="entry name" value="GH94_b-supersand"/>
    <property type="match status" value="2"/>
</dbReference>
<dbReference type="Gene3D" id="1.50.10.10">
    <property type="match status" value="1"/>
</dbReference>
<dbReference type="SMART" id="SM01068">
    <property type="entry name" value="CBM_X"/>
    <property type="match status" value="2"/>
</dbReference>
<dbReference type="Gene3D" id="2.70.98.40">
    <property type="entry name" value="Glycoside hydrolase, family 65, N-terminal domain"/>
    <property type="match status" value="2"/>
</dbReference>
<organism evidence="5 6">
    <name type="scientific">Candidatus Competibacter phosphatis</name>
    <dbReference type="NCBI Taxonomy" id="221280"/>
    <lineage>
        <taxon>Bacteria</taxon>
        <taxon>Pseudomonadati</taxon>
        <taxon>Pseudomonadota</taxon>
        <taxon>Gammaproteobacteria</taxon>
        <taxon>Candidatus Competibacteraceae</taxon>
        <taxon>Candidatus Competibacter</taxon>
    </lineage>
</organism>